<organism evidence="3 4">
    <name type="scientific">Chitinophaga dinghuensis</name>
    <dbReference type="NCBI Taxonomy" id="1539050"/>
    <lineage>
        <taxon>Bacteria</taxon>
        <taxon>Pseudomonadati</taxon>
        <taxon>Bacteroidota</taxon>
        <taxon>Chitinophagia</taxon>
        <taxon>Chitinophagales</taxon>
        <taxon>Chitinophagaceae</taxon>
        <taxon>Chitinophaga</taxon>
    </lineage>
</organism>
<feature type="region of interest" description="Disordered" evidence="1">
    <location>
        <begin position="249"/>
        <end position="285"/>
    </location>
</feature>
<name>A0A327VZA1_9BACT</name>
<feature type="compositionally biased region" description="Basic and acidic residues" evidence="1">
    <location>
        <begin position="741"/>
        <end position="754"/>
    </location>
</feature>
<dbReference type="EMBL" id="QLMA01000005">
    <property type="protein sequence ID" value="RAJ80134.1"/>
    <property type="molecule type" value="Genomic_DNA"/>
</dbReference>
<feature type="region of interest" description="Disordered" evidence="1">
    <location>
        <begin position="1"/>
        <end position="20"/>
    </location>
</feature>
<comment type="caution">
    <text evidence="3">The sequence shown here is derived from an EMBL/GenBank/DDBJ whole genome shotgun (WGS) entry which is preliminary data.</text>
</comment>
<feature type="compositionally biased region" description="Low complexity" evidence="1">
    <location>
        <begin position="10"/>
        <end position="20"/>
    </location>
</feature>
<sequence length="821" mass="88704">MSEHANVTRSSQESVPAAAAVAASQPATSLHQESPFQQVRMPVQFKLTLGAVDDPQEAEADAMADKVMNMHLPAAAPAAATPVSSAVQRKCAACDQEKEASIMRKCAQCEEEKLHRSPEPGMIQRKCAHCEEEDKKGKLQMKPLAAIIRRSSGGEGTAAVSSEVSAGIGATRGQGSGMSDNTKSFMESRFGADFSNIRIHTGDYAASMSRDLNAQAFTVGNDIYFNNGKYSPETDSGRRLLAHELTHTLQQGASGPDARRKPGHLPISNPIIRRAPDKSAGTTDGPVTLRSWRDGKTTITRSVTRKMKRCKCAGTNDAVTGWFYNPDLRNLALVFSYCKGTTRADMYVKLKDNIPDVIVGGKDPQVTGTGGITVTFPTGKDTSQITVEGKGTNVGAGTGPRAIPDGKPGGGVSVDLNLGLGNVGNQPLRVKGHFDYLHYGNVQGVNPNMWDVNLGAQLGQHGLSADVNQTGGLPTTYGLKYQFSFDKPAAPTRPNCVNTSCICPPPIVEYTCEDSKQEDDTKPETPKPAPPEDFLHYFKYYTTNEPDDADLKEQNKNNLKLVQDKVKEGYAVQYVRGYASPEGKEKEINEQLGEDRGKKFQGMVAEALAVDKKNIALSQGTGELLGAALNNNPESHLVDVIKEYGVQSAQDLSTHLQGKEFGTNKDLTREFLQLFKTVTKPEDRLRIFGLSAGTKLGQRVLTAIDAFVASGGQGERPWEAFFQMYRIALVRLQQPTPPPGKAEHHDATKSKVDANECKQSGLEAESKNLFGKPPVPTGDEAQVANECNDNSKTDGCDYNTPPQWVDKTKLPPPAGAPKQIK</sequence>
<accession>A0A327VZA1</accession>
<protein>
    <submittedName>
        <fullName evidence="3">Uncharacterized protein DUF4157</fullName>
    </submittedName>
</protein>
<feature type="compositionally biased region" description="Basic and acidic residues" evidence="1">
    <location>
        <begin position="514"/>
        <end position="525"/>
    </location>
</feature>
<feature type="region of interest" description="Disordered" evidence="1">
    <location>
        <begin position="762"/>
        <end position="821"/>
    </location>
</feature>
<reference evidence="3 4" key="1">
    <citation type="submission" date="2018-06" db="EMBL/GenBank/DDBJ databases">
        <title>Genomic Encyclopedia of Archaeal and Bacterial Type Strains, Phase II (KMG-II): from individual species to whole genera.</title>
        <authorList>
            <person name="Goeker M."/>
        </authorList>
    </citation>
    <scope>NUCLEOTIDE SEQUENCE [LARGE SCALE GENOMIC DNA]</scope>
    <source>
        <strain evidence="3 4">DSM 29821</strain>
    </source>
</reference>
<feature type="region of interest" description="Disordered" evidence="1">
    <location>
        <begin position="514"/>
        <end position="533"/>
    </location>
</feature>
<evidence type="ECO:0000259" key="2">
    <source>
        <dbReference type="Pfam" id="PF13699"/>
    </source>
</evidence>
<feature type="region of interest" description="Disordered" evidence="1">
    <location>
        <begin position="735"/>
        <end position="754"/>
    </location>
</feature>
<feature type="domain" description="eCIS core" evidence="2">
    <location>
        <begin position="179"/>
        <end position="253"/>
    </location>
</feature>
<evidence type="ECO:0000256" key="1">
    <source>
        <dbReference type="SAM" id="MobiDB-lite"/>
    </source>
</evidence>
<dbReference type="InterPro" id="IPR025295">
    <property type="entry name" value="eCIS_core_dom"/>
</dbReference>
<evidence type="ECO:0000313" key="4">
    <source>
        <dbReference type="Proteomes" id="UP000249819"/>
    </source>
</evidence>
<proteinExistence type="predicted"/>
<dbReference type="AlphaFoldDB" id="A0A327VZA1"/>
<evidence type="ECO:0000313" key="3">
    <source>
        <dbReference type="EMBL" id="RAJ80134.1"/>
    </source>
</evidence>
<gene>
    <name evidence="3" type="ORF">CLV59_105242</name>
</gene>
<dbReference type="Proteomes" id="UP000249819">
    <property type="component" value="Unassembled WGS sequence"/>
</dbReference>
<keyword evidence="4" id="KW-1185">Reference proteome</keyword>
<dbReference type="Pfam" id="PF13699">
    <property type="entry name" value="eCIS_core"/>
    <property type="match status" value="1"/>
</dbReference>
<dbReference type="RefSeq" id="WP_211323915.1">
    <property type="nucleotide sequence ID" value="NZ_QLMA01000005.1"/>
</dbReference>